<dbReference type="PANTHER" id="PTHR33446">
    <property type="entry name" value="PROTEIN TONB-RELATED"/>
    <property type="match status" value="1"/>
</dbReference>
<dbReference type="InterPro" id="IPR037682">
    <property type="entry name" value="TonB_C"/>
</dbReference>
<dbReference type="NCBIfam" id="TIGR01352">
    <property type="entry name" value="tonB_Cterm"/>
    <property type="match status" value="1"/>
</dbReference>
<evidence type="ECO:0000256" key="10">
    <source>
        <dbReference type="SAM" id="MobiDB-lite"/>
    </source>
</evidence>
<evidence type="ECO:0000313" key="13">
    <source>
        <dbReference type="EMBL" id="NYZ63322.1"/>
    </source>
</evidence>
<evidence type="ECO:0000259" key="12">
    <source>
        <dbReference type="PROSITE" id="PS52015"/>
    </source>
</evidence>
<evidence type="ECO:0000256" key="4">
    <source>
        <dbReference type="ARBA" id="ARBA00022475"/>
    </source>
</evidence>
<dbReference type="EMBL" id="JACCJZ010000017">
    <property type="protein sequence ID" value="NYZ63322.1"/>
    <property type="molecule type" value="Genomic_DNA"/>
</dbReference>
<feature type="transmembrane region" description="Helical" evidence="11">
    <location>
        <begin position="26"/>
        <end position="43"/>
    </location>
</feature>
<organism evidence="13 14">
    <name type="scientific">Luteimonas deserti</name>
    <dbReference type="NCBI Taxonomy" id="2752306"/>
    <lineage>
        <taxon>Bacteria</taxon>
        <taxon>Pseudomonadati</taxon>
        <taxon>Pseudomonadota</taxon>
        <taxon>Gammaproteobacteria</taxon>
        <taxon>Lysobacterales</taxon>
        <taxon>Lysobacteraceae</taxon>
        <taxon>Luteimonas</taxon>
    </lineage>
</organism>
<dbReference type="RefSeq" id="WP_180545519.1">
    <property type="nucleotide sequence ID" value="NZ_JACCJZ010000017.1"/>
</dbReference>
<evidence type="ECO:0000256" key="8">
    <source>
        <dbReference type="ARBA" id="ARBA00022989"/>
    </source>
</evidence>
<keyword evidence="9 11" id="KW-0472">Membrane</keyword>
<dbReference type="GO" id="GO:0015031">
    <property type="term" value="P:protein transport"/>
    <property type="evidence" value="ECO:0007669"/>
    <property type="project" value="UniProtKB-KW"/>
</dbReference>
<dbReference type="PROSITE" id="PS52015">
    <property type="entry name" value="TONB_CTD"/>
    <property type="match status" value="1"/>
</dbReference>
<keyword evidence="14" id="KW-1185">Reference proteome</keyword>
<dbReference type="InterPro" id="IPR006260">
    <property type="entry name" value="TonB/TolA_C"/>
</dbReference>
<dbReference type="GO" id="GO:0031992">
    <property type="term" value="F:energy transducer activity"/>
    <property type="evidence" value="ECO:0007669"/>
    <property type="project" value="TreeGrafter"/>
</dbReference>
<comment type="subcellular location">
    <subcellularLocation>
        <location evidence="1">Cell inner membrane</location>
        <topology evidence="1">Single-pass membrane protein</topology>
        <orientation evidence="1">Periplasmic side</orientation>
    </subcellularLocation>
</comment>
<keyword evidence="4" id="KW-1003">Cell membrane</keyword>
<evidence type="ECO:0000256" key="3">
    <source>
        <dbReference type="ARBA" id="ARBA00022448"/>
    </source>
</evidence>
<sequence>MNDPLQQRPHDVPPTEPPPRKGSSPLIWILILVALVALGWYVLNQRSAESPATVPPAPVIGDGTAPVVEPEPTRPAVTPTTRPTAPADREARPLTQQPPVYPPAAVRTREEGTVTLLVQVDAEGRPGEITVETRSRSRDLDRAAIDAVRGWTFEPALRNGVAAASAVRVPVDFKLDDGSGTPPRAR</sequence>
<dbReference type="SUPFAM" id="SSF74653">
    <property type="entry name" value="TolA/TonB C-terminal domain"/>
    <property type="match status" value="1"/>
</dbReference>
<evidence type="ECO:0000256" key="5">
    <source>
        <dbReference type="ARBA" id="ARBA00022519"/>
    </source>
</evidence>
<name>A0A7Z0TZD4_9GAMM</name>
<gene>
    <name evidence="13" type="ORF">H0E82_11170</name>
</gene>
<dbReference type="GO" id="GO:0098797">
    <property type="term" value="C:plasma membrane protein complex"/>
    <property type="evidence" value="ECO:0007669"/>
    <property type="project" value="TreeGrafter"/>
</dbReference>
<accession>A0A7Z0TZD4</accession>
<reference evidence="13 14" key="1">
    <citation type="submission" date="2020-07" db="EMBL/GenBank/DDBJ databases">
        <title>isolation of Luteimonas sp. SJ-16.</title>
        <authorList>
            <person name="Huang X.-X."/>
            <person name="Xu L."/>
            <person name="Sun J.-Q."/>
        </authorList>
    </citation>
    <scope>NUCLEOTIDE SEQUENCE [LARGE SCALE GENOMIC DNA]</scope>
    <source>
        <strain evidence="13 14">SJ-16</strain>
    </source>
</reference>
<evidence type="ECO:0000256" key="2">
    <source>
        <dbReference type="ARBA" id="ARBA00006555"/>
    </source>
</evidence>
<keyword evidence="3" id="KW-0813">Transport</keyword>
<dbReference type="AlphaFoldDB" id="A0A7Z0TZD4"/>
<dbReference type="Proteomes" id="UP000589896">
    <property type="component" value="Unassembled WGS sequence"/>
</dbReference>
<evidence type="ECO:0000313" key="14">
    <source>
        <dbReference type="Proteomes" id="UP000589896"/>
    </source>
</evidence>
<comment type="similarity">
    <text evidence="2">Belongs to the TonB family.</text>
</comment>
<evidence type="ECO:0000256" key="1">
    <source>
        <dbReference type="ARBA" id="ARBA00004383"/>
    </source>
</evidence>
<keyword evidence="7" id="KW-0653">Protein transport</keyword>
<dbReference type="Pfam" id="PF03544">
    <property type="entry name" value="TonB_C"/>
    <property type="match status" value="1"/>
</dbReference>
<feature type="domain" description="TonB C-terminal" evidence="12">
    <location>
        <begin position="86"/>
        <end position="182"/>
    </location>
</feature>
<keyword evidence="8 11" id="KW-1133">Transmembrane helix</keyword>
<dbReference type="GO" id="GO:0055085">
    <property type="term" value="P:transmembrane transport"/>
    <property type="evidence" value="ECO:0007669"/>
    <property type="project" value="InterPro"/>
</dbReference>
<dbReference type="InterPro" id="IPR051045">
    <property type="entry name" value="TonB-dependent_transducer"/>
</dbReference>
<protein>
    <submittedName>
        <fullName evidence="13">TonB family protein</fullName>
    </submittedName>
</protein>
<feature type="region of interest" description="Disordered" evidence="10">
    <location>
        <begin position="49"/>
        <end position="107"/>
    </location>
</feature>
<comment type="caution">
    <text evidence="13">The sequence shown here is derived from an EMBL/GenBank/DDBJ whole genome shotgun (WGS) entry which is preliminary data.</text>
</comment>
<feature type="compositionally biased region" description="Low complexity" evidence="10">
    <location>
        <begin position="64"/>
        <end position="86"/>
    </location>
</feature>
<evidence type="ECO:0000256" key="6">
    <source>
        <dbReference type="ARBA" id="ARBA00022692"/>
    </source>
</evidence>
<dbReference type="PANTHER" id="PTHR33446:SF2">
    <property type="entry name" value="PROTEIN TONB"/>
    <property type="match status" value="1"/>
</dbReference>
<feature type="region of interest" description="Disordered" evidence="10">
    <location>
        <begin position="1"/>
        <end position="21"/>
    </location>
</feature>
<dbReference type="Gene3D" id="3.30.1150.10">
    <property type="match status" value="1"/>
</dbReference>
<keyword evidence="6 11" id="KW-0812">Transmembrane</keyword>
<evidence type="ECO:0000256" key="9">
    <source>
        <dbReference type="ARBA" id="ARBA00023136"/>
    </source>
</evidence>
<evidence type="ECO:0000256" key="11">
    <source>
        <dbReference type="SAM" id="Phobius"/>
    </source>
</evidence>
<proteinExistence type="inferred from homology"/>
<keyword evidence="5" id="KW-0997">Cell inner membrane</keyword>
<evidence type="ECO:0000256" key="7">
    <source>
        <dbReference type="ARBA" id="ARBA00022927"/>
    </source>
</evidence>